<reference evidence="2" key="1">
    <citation type="journal article" date="2003" name="Nat. Biotechnol.">
        <title>The genome sequence of the entomopathogenic bacterium Photorhabdus luminescens.</title>
        <authorList>
            <person name="Duchaud E."/>
            <person name="Rusniok C."/>
            <person name="Frangeul L."/>
            <person name="Buchrieser C."/>
            <person name="Givaudan A."/>
            <person name="Taourit S."/>
            <person name="Bocs S."/>
            <person name="Boursaux-Eude C."/>
            <person name="Chandler M."/>
            <person name="Charles J.-F."/>
            <person name="Dassa E."/>
            <person name="Derose R."/>
            <person name="Derzelle S."/>
            <person name="Freyssinet G."/>
            <person name="Gaudriault S."/>
            <person name="Medigue C."/>
            <person name="Lanois A."/>
            <person name="Powell K."/>
            <person name="Siguier P."/>
            <person name="Vincent R."/>
            <person name="Wingate V."/>
            <person name="Zouine M."/>
            <person name="Glaser P."/>
            <person name="Boemare N."/>
            <person name="Danchin A."/>
            <person name="Kunst F."/>
        </authorList>
    </citation>
    <scope>NUCLEOTIDE SEQUENCE [LARGE SCALE GENOMIC DNA]</scope>
    <source>
        <strain evidence="2">DSM 15139 / CIP 105565 / TT01</strain>
    </source>
</reference>
<accession>Q7MZ39</accession>
<dbReference type="STRING" id="243265.plu4468"/>
<sequence length="103" mass="11467">MPIGEETLVISRLLSLRNLYRHVIGAFLLTIPAFKGGQVYRIQRCLSGYDNFLCGRPKASVSDHTPFHMTLARDHPKAFLTGHSYHPDTGNIGWLSLTAGMRG</sequence>
<protein>
    <submittedName>
        <fullName evidence="1">Photorhabdus luminescens subsp. laumondii TTO1 complete genome segment 16/17</fullName>
    </submittedName>
</protein>
<dbReference type="EMBL" id="BX571874">
    <property type="protein sequence ID" value="CAE16840.1"/>
    <property type="molecule type" value="Genomic_DNA"/>
</dbReference>
<keyword evidence="2" id="KW-1185">Reference proteome</keyword>
<dbReference type="Proteomes" id="UP000002514">
    <property type="component" value="Chromosome"/>
</dbReference>
<name>Q7MZ39_PHOLL</name>
<gene>
    <name evidence="1" type="ordered locus">plu4468</name>
</gene>
<dbReference type="AlphaFoldDB" id="Q7MZ39"/>
<proteinExistence type="predicted"/>
<evidence type="ECO:0000313" key="1">
    <source>
        <dbReference type="EMBL" id="CAE16840.1"/>
    </source>
</evidence>
<evidence type="ECO:0000313" key="2">
    <source>
        <dbReference type="Proteomes" id="UP000002514"/>
    </source>
</evidence>
<organism evidence="1 2">
    <name type="scientific">Photorhabdus laumondii subsp. laumondii (strain DSM 15139 / CIP 105565 / TT01)</name>
    <name type="common">Photorhabdus luminescens subsp. laumondii</name>
    <dbReference type="NCBI Taxonomy" id="243265"/>
    <lineage>
        <taxon>Bacteria</taxon>
        <taxon>Pseudomonadati</taxon>
        <taxon>Pseudomonadota</taxon>
        <taxon>Gammaproteobacteria</taxon>
        <taxon>Enterobacterales</taxon>
        <taxon>Morganellaceae</taxon>
        <taxon>Photorhabdus</taxon>
    </lineage>
</organism>
<dbReference type="KEGG" id="plu:plu4468"/>
<dbReference type="HOGENOM" id="CLU_2261128_0_0_6"/>